<dbReference type="PANTHER" id="PTHR42760:SF133">
    <property type="entry name" value="3-OXOACYL-[ACYL-CARRIER-PROTEIN] REDUCTASE"/>
    <property type="match status" value="1"/>
</dbReference>
<evidence type="ECO:0000313" key="3">
    <source>
        <dbReference type="EMBL" id="SEK00921.1"/>
    </source>
</evidence>
<dbReference type="PRINTS" id="PR00081">
    <property type="entry name" value="GDHRDH"/>
</dbReference>
<sequence length="235" mass="25847">MSDSHAPITLITGTRKGIGRHLAEHYVWRGHRVIGCSRQSAEFKLPNYEHVLSDVADETAVVALCSYVRKRYGGLDHLVNNAGIASMNHSLLTPLDTARRIVETNLIGTFLLSREAAKLMKGRKRGRIVNFSTVARPLKLDGEAIYASSKAAVESLTSIMARELASYGITVNAVGPTPVDTDLTRVVPKDKMRALLNRQAIRRYGTFDDVSNVVDFFLSERSDFITGQTVFLGGV</sequence>
<reference evidence="4" key="1">
    <citation type="submission" date="2016-10" db="EMBL/GenBank/DDBJ databases">
        <authorList>
            <person name="Varghese N."/>
            <person name="Submissions S."/>
        </authorList>
    </citation>
    <scope>NUCLEOTIDE SEQUENCE [LARGE SCALE GENOMIC DNA]</scope>
    <source>
        <strain evidence="4">LMG 26031</strain>
    </source>
</reference>
<dbReference type="Proteomes" id="UP000198866">
    <property type="component" value="Unassembled WGS sequence"/>
</dbReference>
<dbReference type="CDD" id="cd05233">
    <property type="entry name" value="SDR_c"/>
    <property type="match status" value="1"/>
</dbReference>
<dbReference type="GO" id="GO:0016616">
    <property type="term" value="F:oxidoreductase activity, acting on the CH-OH group of donors, NAD or NADP as acceptor"/>
    <property type="evidence" value="ECO:0007669"/>
    <property type="project" value="TreeGrafter"/>
</dbReference>
<keyword evidence="4" id="KW-1185">Reference proteome</keyword>
<comment type="similarity">
    <text evidence="1">Belongs to the short-chain dehydrogenases/reductases (SDR) family.</text>
</comment>
<dbReference type="InterPro" id="IPR036291">
    <property type="entry name" value="NAD(P)-bd_dom_sf"/>
</dbReference>
<proteinExistence type="inferred from homology"/>
<evidence type="ECO:0000256" key="2">
    <source>
        <dbReference type="ARBA" id="ARBA00023002"/>
    </source>
</evidence>
<dbReference type="PANTHER" id="PTHR42760">
    <property type="entry name" value="SHORT-CHAIN DEHYDROGENASES/REDUCTASES FAMILY MEMBER"/>
    <property type="match status" value="1"/>
</dbReference>
<keyword evidence="2" id="KW-0560">Oxidoreductase</keyword>
<dbReference type="Pfam" id="PF13561">
    <property type="entry name" value="adh_short_C2"/>
    <property type="match status" value="1"/>
</dbReference>
<protein>
    <submittedName>
        <fullName evidence="3">3-oxoacyl-[acyl-carrier protein] reductase</fullName>
    </submittedName>
</protein>
<organism evidence="3 4">
    <name type="scientific">Paraburkholderia diazotrophica</name>
    <dbReference type="NCBI Taxonomy" id="667676"/>
    <lineage>
        <taxon>Bacteria</taxon>
        <taxon>Pseudomonadati</taxon>
        <taxon>Pseudomonadota</taxon>
        <taxon>Betaproteobacteria</taxon>
        <taxon>Burkholderiales</taxon>
        <taxon>Burkholderiaceae</taxon>
        <taxon>Paraburkholderia</taxon>
    </lineage>
</organism>
<dbReference type="STRING" id="667676.SAMN05192539_10305"/>
<dbReference type="AlphaFoldDB" id="A0A1H7DGI1"/>
<name>A0A1H7DGI1_9BURK</name>
<dbReference type="Gene3D" id="3.40.50.720">
    <property type="entry name" value="NAD(P)-binding Rossmann-like Domain"/>
    <property type="match status" value="1"/>
</dbReference>
<dbReference type="RefSeq" id="WP_090871419.1">
    <property type="nucleotide sequence ID" value="NZ_FNYE01000030.1"/>
</dbReference>
<evidence type="ECO:0000313" key="4">
    <source>
        <dbReference type="Proteomes" id="UP000198866"/>
    </source>
</evidence>
<dbReference type="PRINTS" id="PR00080">
    <property type="entry name" value="SDRFAMILY"/>
</dbReference>
<dbReference type="EMBL" id="FNYE01000030">
    <property type="protein sequence ID" value="SEK00921.1"/>
    <property type="molecule type" value="Genomic_DNA"/>
</dbReference>
<accession>A0A1H7DGI1</accession>
<dbReference type="InterPro" id="IPR002347">
    <property type="entry name" value="SDR_fam"/>
</dbReference>
<gene>
    <name evidence="3" type="ORF">SAMN05192539_10305</name>
</gene>
<dbReference type="OrthoDB" id="9806974at2"/>
<evidence type="ECO:0000256" key="1">
    <source>
        <dbReference type="ARBA" id="ARBA00006484"/>
    </source>
</evidence>
<dbReference type="SUPFAM" id="SSF51735">
    <property type="entry name" value="NAD(P)-binding Rossmann-fold domains"/>
    <property type="match status" value="1"/>
</dbReference>